<keyword evidence="3" id="KW-1134">Transmembrane beta strand</keyword>
<dbReference type="GO" id="GO:0009279">
    <property type="term" value="C:cell outer membrane"/>
    <property type="evidence" value="ECO:0007669"/>
    <property type="project" value="UniProtKB-SubCell"/>
</dbReference>
<evidence type="ECO:0008006" key="11">
    <source>
        <dbReference type="Google" id="ProtNLM"/>
    </source>
</evidence>
<reference evidence="10" key="1">
    <citation type="submission" date="2016-10" db="EMBL/GenBank/DDBJ databases">
        <authorList>
            <person name="Varghese N."/>
            <person name="Submissions S."/>
        </authorList>
    </citation>
    <scope>NUCLEOTIDE SEQUENCE [LARGE SCALE GENOMIC DNA]</scope>
    <source>
        <strain evidence="10">DSM 14807</strain>
    </source>
</reference>
<evidence type="ECO:0000313" key="9">
    <source>
        <dbReference type="EMBL" id="SFV33196.1"/>
    </source>
</evidence>
<gene>
    <name evidence="9" type="ORF">SAMN05660895_1588</name>
</gene>
<organism evidence="9 10">
    <name type="scientific">Thermoflavifilum thermophilum</name>
    <dbReference type="NCBI Taxonomy" id="1393122"/>
    <lineage>
        <taxon>Bacteria</taxon>
        <taxon>Pseudomonadati</taxon>
        <taxon>Bacteroidota</taxon>
        <taxon>Chitinophagia</taxon>
        <taxon>Chitinophagales</taxon>
        <taxon>Chitinophagaceae</taxon>
        <taxon>Thermoflavifilum</taxon>
    </lineage>
</organism>
<evidence type="ECO:0000256" key="5">
    <source>
        <dbReference type="ARBA" id="ARBA00022729"/>
    </source>
</evidence>
<dbReference type="PANTHER" id="PTHR35093">
    <property type="entry name" value="OUTER MEMBRANE PROTEIN NMB0088-RELATED"/>
    <property type="match status" value="1"/>
</dbReference>
<dbReference type="Proteomes" id="UP000199537">
    <property type="component" value="Unassembled WGS sequence"/>
</dbReference>
<dbReference type="STRING" id="1393122.SAMN05660895_1588"/>
<evidence type="ECO:0000313" key="10">
    <source>
        <dbReference type="Proteomes" id="UP000199537"/>
    </source>
</evidence>
<protein>
    <recommendedName>
        <fullName evidence="11">Outer membrane protein transport protein (OMPP1/FadL/TodX)</fullName>
    </recommendedName>
</protein>
<dbReference type="RefSeq" id="WP_092459603.1">
    <property type="nucleotide sequence ID" value="NZ_FPCJ01000001.1"/>
</dbReference>
<dbReference type="PANTHER" id="PTHR35093:SF8">
    <property type="entry name" value="OUTER MEMBRANE PROTEIN NMB0088-RELATED"/>
    <property type="match status" value="1"/>
</dbReference>
<dbReference type="AlphaFoldDB" id="A0A1I7NF73"/>
<name>A0A1I7NF73_9BACT</name>
<dbReference type="Gene3D" id="2.40.160.60">
    <property type="entry name" value="Outer membrane protein transport protein (OMPP1/FadL/TodX)"/>
    <property type="match status" value="1"/>
</dbReference>
<evidence type="ECO:0000256" key="1">
    <source>
        <dbReference type="ARBA" id="ARBA00004571"/>
    </source>
</evidence>
<comment type="similarity">
    <text evidence="2">Belongs to the OmpP1/FadL family.</text>
</comment>
<evidence type="ECO:0000256" key="4">
    <source>
        <dbReference type="ARBA" id="ARBA00022692"/>
    </source>
</evidence>
<proteinExistence type="inferred from homology"/>
<evidence type="ECO:0000256" key="8">
    <source>
        <dbReference type="SAM" id="SignalP"/>
    </source>
</evidence>
<feature type="signal peptide" evidence="8">
    <location>
        <begin position="1"/>
        <end position="20"/>
    </location>
</feature>
<dbReference type="SUPFAM" id="SSF56935">
    <property type="entry name" value="Porins"/>
    <property type="match status" value="1"/>
</dbReference>
<keyword evidence="6" id="KW-0472">Membrane</keyword>
<dbReference type="OrthoDB" id="9765571at2"/>
<dbReference type="InterPro" id="IPR005017">
    <property type="entry name" value="OMPP1/FadL/TodX"/>
</dbReference>
<evidence type="ECO:0000256" key="6">
    <source>
        <dbReference type="ARBA" id="ARBA00023136"/>
    </source>
</evidence>
<feature type="chain" id="PRO_5011797263" description="Outer membrane protein transport protein (OMPP1/FadL/TodX)" evidence="8">
    <location>
        <begin position="21"/>
        <end position="527"/>
    </location>
</feature>
<comment type="subcellular location">
    <subcellularLocation>
        <location evidence="1">Cell outer membrane</location>
        <topology evidence="1">Multi-pass membrane protein</topology>
    </subcellularLocation>
</comment>
<keyword evidence="10" id="KW-1185">Reference proteome</keyword>
<dbReference type="GO" id="GO:0015483">
    <property type="term" value="F:long-chain fatty acid transporting porin activity"/>
    <property type="evidence" value="ECO:0007669"/>
    <property type="project" value="TreeGrafter"/>
</dbReference>
<evidence type="ECO:0000256" key="2">
    <source>
        <dbReference type="ARBA" id="ARBA00008163"/>
    </source>
</evidence>
<accession>A0A1I7NF73</accession>
<sequence length="527" mass="57825">MKKLMLLLFILFWGITQAKAQDETDALRYSRTVSSGDARSMAIGGAAGSLGGDASDIWVNPAGIGFFKTNDLSITPLLHSINTDAQYYQTSSSDSKTQLALQNLTLILASNSRRPSHWKNITFGVGENRLANFNQALYYQGKINTPANTFSSYSDNYLITLANDQVQDVQTAETNYPFGISESIKAGLVGPVYDNNNQFAGWSSLPSQIIADGYALLQSKTLLTKGGLDVFSLSAAGNYEDKLYIGAALNIPSISYERNETFEEANPGDANSPLNQYDVFNYLKTTGVGISGTLGIIYVPVSSLRLGVSVQTPSYYSMHDSYYTTVTTNTKDQGIVSATTADVTGGYTGDYAYNLTTPLHLVGSASYVFGLNNPDPQSVKGFLTADYEWIDYRKAHFRYDQSYSSDIAQQNKVNQTISQLYQGASNIRVGGELKWDIWAVRAGFAYYGNPYAPSSQNVNASQYTYSGGLGYRNKGFYLDLTYVFSTWKDQNQPYYVIQPNSLNVPSPAPATWKASQSQFVLTLGFKI</sequence>
<keyword evidence="4" id="KW-0812">Transmembrane</keyword>
<evidence type="ECO:0000256" key="3">
    <source>
        <dbReference type="ARBA" id="ARBA00022452"/>
    </source>
</evidence>
<dbReference type="EMBL" id="FPCJ01000001">
    <property type="protein sequence ID" value="SFV33196.1"/>
    <property type="molecule type" value="Genomic_DNA"/>
</dbReference>
<keyword evidence="5 8" id="KW-0732">Signal</keyword>
<evidence type="ECO:0000256" key="7">
    <source>
        <dbReference type="ARBA" id="ARBA00023237"/>
    </source>
</evidence>
<keyword evidence="7" id="KW-0998">Cell outer membrane</keyword>